<feature type="region of interest" description="Disordered" evidence="1">
    <location>
        <begin position="50"/>
        <end position="87"/>
    </location>
</feature>
<protein>
    <submittedName>
        <fullName evidence="2">Uncharacterized protein</fullName>
    </submittedName>
</protein>
<dbReference type="EMBL" id="QGKX02001621">
    <property type="protein sequence ID" value="KAF3504076.1"/>
    <property type="molecule type" value="Genomic_DNA"/>
</dbReference>
<comment type="caution">
    <text evidence="2">The sequence shown here is derived from an EMBL/GenBank/DDBJ whole genome shotgun (WGS) entry which is preliminary data.</text>
</comment>
<proteinExistence type="predicted"/>
<accession>A0A8S9NN55</accession>
<organism evidence="2 3">
    <name type="scientific">Brassica cretica</name>
    <name type="common">Mustard</name>
    <dbReference type="NCBI Taxonomy" id="69181"/>
    <lineage>
        <taxon>Eukaryota</taxon>
        <taxon>Viridiplantae</taxon>
        <taxon>Streptophyta</taxon>
        <taxon>Embryophyta</taxon>
        <taxon>Tracheophyta</taxon>
        <taxon>Spermatophyta</taxon>
        <taxon>Magnoliopsida</taxon>
        <taxon>eudicotyledons</taxon>
        <taxon>Gunneridae</taxon>
        <taxon>Pentapetalae</taxon>
        <taxon>rosids</taxon>
        <taxon>malvids</taxon>
        <taxon>Brassicales</taxon>
        <taxon>Brassicaceae</taxon>
        <taxon>Brassiceae</taxon>
        <taxon>Brassica</taxon>
    </lineage>
</organism>
<name>A0A8S9NN55_BRACR</name>
<dbReference type="Proteomes" id="UP000712600">
    <property type="component" value="Unassembled WGS sequence"/>
</dbReference>
<evidence type="ECO:0000256" key="1">
    <source>
        <dbReference type="SAM" id="MobiDB-lite"/>
    </source>
</evidence>
<reference evidence="2" key="1">
    <citation type="submission" date="2019-12" db="EMBL/GenBank/DDBJ databases">
        <title>Genome sequencing and annotation of Brassica cretica.</title>
        <authorList>
            <person name="Studholme D.J."/>
            <person name="Sarris P."/>
        </authorList>
    </citation>
    <scope>NUCLEOTIDE SEQUENCE</scope>
    <source>
        <strain evidence="2">PFS-109/04</strain>
        <tissue evidence="2">Leaf</tissue>
    </source>
</reference>
<dbReference type="AlphaFoldDB" id="A0A8S9NN55"/>
<evidence type="ECO:0000313" key="3">
    <source>
        <dbReference type="Proteomes" id="UP000712600"/>
    </source>
</evidence>
<feature type="compositionally biased region" description="Polar residues" evidence="1">
    <location>
        <begin position="60"/>
        <end position="75"/>
    </location>
</feature>
<evidence type="ECO:0000313" key="2">
    <source>
        <dbReference type="EMBL" id="KAF3504076.1"/>
    </source>
</evidence>
<sequence length="87" mass="9492">MTLATDDPACSSSRRSQLQLVRVPDPQLVRDPILSPFARHDLSQFNATRSQLQLARDPNSKQSVRDSISTFSSRPSLVGGPFNPIGG</sequence>
<gene>
    <name evidence="2" type="ORF">F2Q69_00041551</name>
</gene>